<organism evidence="1 2">
    <name type="scientific">Paraphaeosphaeria sporulosa</name>
    <dbReference type="NCBI Taxonomy" id="1460663"/>
    <lineage>
        <taxon>Eukaryota</taxon>
        <taxon>Fungi</taxon>
        <taxon>Dikarya</taxon>
        <taxon>Ascomycota</taxon>
        <taxon>Pezizomycotina</taxon>
        <taxon>Dothideomycetes</taxon>
        <taxon>Pleosporomycetidae</taxon>
        <taxon>Pleosporales</taxon>
        <taxon>Massarineae</taxon>
        <taxon>Didymosphaeriaceae</taxon>
        <taxon>Paraphaeosphaeria</taxon>
    </lineage>
</organism>
<evidence type="ECO:0000313" key="1">
    <source>
        <dbReference type="EMBL" id="OAG12645.1"/>
    </source>
</evidence>
<dbReference type="Proteomes" id="UP000077069">
    <property type="component" value="Unassembled WGS sequence"/>
</dbReference>
<dbReference type="OrthoDB" id="3182339at2759"/>
<dbReference type="GeneID" id="28768873"/>
<proteinExistence type="predicted"/>
<protein>
    <submittedName>
        <fullName evidence="1">Uncharacterized protein</fullName>
    </submittedName>
</protein>
<dbReference type="EMBL" id="KV441548">
    <property type="protein sequence ID" value="OAG12645.1"/>
    <property type="molecule type" value="Genomic_DNA"/>
</dbReference>
<gene>
    <name evidence="1" type="ORF">CC84DRAFT_143140</name>
</gene>
<dbReference type="AlphaFoldDB" id="A0A177CYM4"/>
<reference evidence="1 2" key="1">
    <citation type="submission" date="2016-05" db="EMBL/GenBank/DDBJ databases">
        <title>Comparative analysis of secretome profiles of manganese(II)-oxidizing ascomycete fungi.</title>
        <authorList>
            <consortium name="DOE Joint Genome Institute"/>
            <person name="Zeiner C.A."/>
            <person name="Purvine S.O."/>
            <person name="Zink E.M."/>
            <person name="Wu S."/>
            <person name="Pasa-Tolic L."/>
            <person name="Chaput D.L."/>
            <person name="Haridas S."/>
            <person name="Grigoriev I.V."/>
            <person name="Santelli C.M."/>
            <person name="Hansel C.M."/>
        </authorList>
    </citation>
    <scope>NUCLEOTIDE SEQUENCE [LARGE SCALE GENOMIC DNA]</scope>
    <source>
        <strain evidence="1 2">AP3s5-JAC2a</strain>
    </source>
</reference>
<sequence length="156" mass="16989">MLLSSHRLIRTSSQITLSVFSLLSAHLRPQKSSRSTHARISSTPLLAHYGEDRHCGCSFASSCNAVELINPKLGTDGTVSDGEHLLSIADSITPPVQVILDVGAHILDVENRQVAQKWMSISSNATAQAALFFNNDEELMFITALEGKKPCRYPLS</sequence>
<accession>A0A177CYM4</accession>
<name>A0A177CYM4_9PLEO</name>
<dbReference type="RefSeq" id="XP_018043010.1">
    <property type="nucleotide sequence ID" value="XM_018185387.1"/>
</dbReference>
<dbReference type="STRING" id="1460663.A0A177CYM4"/>
<keyword evidence="2" id="KW-1185">Reference proteome</keyword>
<dbReference type="InParanoid" id="A0A177CYM4"/>
<evidence type="ECO:0000313" key="2">
    <source>
        <dbReference type="Proteomes" id="UP000077069"/>
    </source>
</evidence>